<proteinExistence type="inferred from homology"/>
<feature type="transmembrane region" description="Helical" evidence="8">
    <location>
        <begin position="156"/>
        <end position="182"/>
    </location>
</feature>
<keyword evidence="4 8" id="KW-1133">Transmembrane helix</keyword>
<feature type="transmembrane region" description="Helical" evidence="8">
    <location>
        <begin position="69"/>
        <end position="91"/>
    </location>
</feature>
<feature type="transmembrane region" description="Helical" evidence="8">
    <location>
        <begin position="126"/>
        <end position="150"/>
    </location>
</feature>
<dbReference type="GO" id="GO:0005886">
    <property type="term" value="C:plasma membrane"/>
    <property type="evidence" value="ECO:0007669"/>
    <property type="project" value="UniProtKB-SubCell"/>
</dbReference>
<feature type="transmembrane region" description="Helical" evidence="8">
    <location>
        <begin position="35"/>
        <end position="57"/>
    </location>
</feature>
<dbReference type="Proteomes" id="UP000667349">
    <property type="component" value="Unassembled WGS sequence"/>
</dbReference>
<keyword evidence="3 8" id="KW-0812">Transmembrane</keyword>
<dbReference type="PANTHER" id="PTHR21143:SF134">
    <property type="entry name" value="GUSTATORY RECEPTOR"/>
    <property type="match status" value="1"/>
</dbReference>
<comment type="function">
    <text evidence="8">Gustatory receptor which mediates acceptance or avoidance behavior, depending on its substrates.</text>
</comment>
<dbReference type="GO" id="GO:0043025">
    <property type="term" value="C:neuronal cell body"/>
    <property type="evidence" value="ECO:0007669"/>
    <property type="project" value="TreeGrafter"/>
</dbReference>
<feature type="non-terminal residue" evidence="9">
    <location>
        <position position="390"/>
    </location>
</feature>
<dbReference type="GO" id="GO:0030424">
    <property type="term" value="C:axon"/>
    <property type="evidence" value="ECO:0007669"/>
    <property type="project" value="TreeGrafter"/>
</dbReference>
<comment type="caution">
    <text evidence="8">Lacks conserved residue(s) required for the propagation of feature annotation.</text>
</comment>
<evidence type="ECO:0000256" key="8">
    <source>
        <dbReference type="RuleBase" id="RU363108"/>
    </source>
</evidence>
<evidence type="ECO:0000256" key="2">
    <source>
        <dbReference type="ARBA" id="ARBA00022475"/>
    </source>
</evidence>
<accession>A0A836ECL4</accession>
<dbReference type="GO" id="GO:0030425">
    <property type="term" value="C:dendrite"/>
    <property type="evidence" value="ECO:0007669"/>
    <property type="project" value="TreeGrafter"/>
</dbReference>
<protein>
    <recommendedName>
        <fullName evidence="8">Gustatory receptor</fullName>
    </recommendedName>
</protein>
<sequence>MSSVRNLKQAVTPIIWLNRIFCMGIFEIPINRPRYFFSIFYVISIMIGYFIILYKGIDIFQQAFAYEFIIFHFVLGINILVAILAIILFWWKSENINIMIKRNNIVDNTLEALGIKREYQKDFRNILSLMALWLTGMIIICILHIMWTYINVGYWFAFYSCICFIFPIMINSVVDLTFASFIRQKTNTLINNVVFCANESNIFKIHNQHENMSIAFVMENYKNHKENIMHLMQTLRHLHLEITRIGRQINSDYCVQFLFELTVHFTVVTSNAYYLYCVFSGHITVNNEKVIAMTIWGSIYLLKIILINWLCTSASTEAYKTSEILQSFEGSIIDNDMREEIHQFTQQIVLNSLNFSACGFFSIDNSLTGKFCTTVTTYVVILIQMNTIVT</sequence>
<dbReference type="GO" id="GO:0007635">
    <property type="term" value="P:chemosensory behavior"/>
    <property type="evidence" value="ECO:0007669"/>
    <property type="project" value="TreeGrafter"/>
</dbReference>
<evidence type="ECO:0000256" key="1">
    <source>
        <dbReference type="ARBA" id="ARBA00004651"/>
    </source>
</evidence>
<comment type="similarity">
    <text evidence="8">Belongs to the insect chemoreceptor superfamily. Gustatory receptor (GR) family.</text>
</comment>
<organism evidence="9 10">
    <name type="scientific">Acromyrmex insinuator</name>
    <dbReference type="NCBI Taxonomy" id="230686"/>
    <lineage>
        <taxon>Eukaryota</taxon>
        <taxon>Metazoa</taxon>
        <taxon>Ecdysozoa</taxon>
        <taxon>Arthropoda</taxon>
        <taxon>Hexapoda</taxon>
        <taxon>Insecta</taxon>
        <taxon>Pterygota</taxon>
        <taxon>Neoptera</taxon>
        <taxon>Endopterygota</taxon>
        <taxon>Hymenoptera</taxon>
        <taxon>Apocrita</taxon>
        <taxon>Aculeata</taxon>
        <taxon>Formicoidea</taxon>
        <taxon>Formicidae</taxon>
        <taxon>Myrmicinae</taxon>
        <taxon>Acromyrmex</taxon>
    </lineage>
</organism>
<evidence type="ECO:0000256" key="7">
    <source>
        <dbReference type="ARBA" id="ARBA00023224"/>
    </source>
</evidence>
<feature type="non-terminal residue" evidence="9">
    <location>
        <position position="1"/>
    </location>
</feature>
<dbReference type="PANTHER" id="PTHR21143">
    <property type="entry name" value="INVERTEBRATE GUSTATORY RECEPTOR"/>
    <property type="match status" value="1"/>
</dbReference>
<dbReference type="Pfam" id="PF08395">
    <property type="entry name" value="7tm_7"/>
    <property type="match status" value="1"/>
</dbReference>
<dbReference type="EMBL" id="JAANHZ010000383">
    <property type="protein sequence ID" value="KAG5311542.1"/>
    <property type="molecule type" value="Genomic_DNA"/>
</dbReference>
<comment type="caution">
    <text evidence="9">The sequence shown here is derived from an EMBL/GenBank/DDBJ whole genome shotgun (WGS) entry which is preliminary data.</text>
</comment>
<keyword evidence="10" id="KW-1185">Reference proteome</keyword>
<gene>
    <name evidence="9" type="primary">Gr43a_1</name>
    <name evidence="9" type="ORF">G6Z75_0007838</name>
</gene>
<keyword evidence="7 8" id="KW-0807">Transducer</keyword>
<keyword evidence="2 8" id="KW-1003">Cell membrane</keyword>
<feature type="transmembrane region" description="Helical" evidence="8">
    <location>
        <begin position="290"/>
        <end position="310"/>
    </location>
</feature>
<evidence type="ECO:0000256" key="3">
    <source>
        <dbReference type="ARBA" id="ARBA00022692"/>
    </source>
</evidence>
<dbReference type="GO" id="GO:0008049">
    <property type="term" value="P:male courtship behavior"/>
    <property type="evidence" value="ECO:0007669"/>
    <property type="project" value="TreeGrafter"/>
</dbReference>
<name>A0A836ECL4_9HYME</name>
<dbReference type="AlphaFoldDB" id="A0A836ECL4"/>
<keyword evidence="5 8" id="KW-0472">Membrane</keyword>
<evidence type="ECO:0000256" key="6">
    <source>
        <dbReference type="ARBA" id="ARBA00023170"/>
    </source>
</evidence>
<dbReference type="GO" id="GO:0050909">
    <property type="term" value="P:sensory perception of taste"/>
    <property type="evidence" value="ECO:0007669"/>
    <property type="project" value="InterPro"/>
</dbReference>
<evidence type="ECO:0000313" key="10">
    <source>
        <dbReference type="Proteomes" id="UP000667349"/>
    </source>
</evidence>
<keyword evidence="6 8" id="KW-0675">Receptor</keyword>
<dbReference type="InterPro" id="IPR013604">
    <property type="entry name" value="7TM_chemorcpt"/>
</dbReference>
<dbReference type="GO" id="GO:0007165">
    <property type="term" value="P:signal transduction"/>
    <property type="evidence" value="ECO:0007669"/>
    <property type="project" value="UniProtKB-KW"/>
</dbReference>
<comment type="subcellular location">
    <subcellularLocation>
        <location evidence="1 8">Cell membrane</location>
        <topology evidence="1 8">Multi-pass membrane protein</topology>
    </subcellularLocation>
</comment>
<evidence type="ECO:0000256" key="4">
    <source>
        <dbReference type="ARBA" id="ARBA00022989"/>
    </source>
</evidence>
<reference evidence="9" key="1">
    <citation type="submission" date="2020-02" db="EMBL/GenBank/DDBJ databases">
        <title>Relaxed selection underlies rapid genomic changes in the transitions from sociality to social parasitism in ants.</title>
        <authorList>
            <person name="Bi X."/>
        </authorList>
    </citation>
    <scope>NUCLEOTIDE SEQUENCE</scope>
    <source>
        <strain evidence="9">BGI-DK2013a</strain>
        <tissue evidence="9">Whole body</tissue>
    </source>
</reference>
<evidence type="ECO:0000256" key="5">
    <source>
        <dbReference type="ARBA" id="ARBA00023136"/>
    </source>
</evidence>
<evidence type="ECO:0000313" key="9">
    <source>
        <dbReference type="EMBL" id="KAG5311542.1"/>
    </source>
</evidence>